<dbReference type="STRING" id="1796606.A2G96_22020"/>
<dbReference type="OrthoDB" id="8686127at2"/>
<keyword evidence="4" id="KW-1185">Reference proteome</keyword>
<feature type="chain" id="PRO_5007498531" evidence="2">
    <location>
        <begin position="21"/>
        <end position="318"/>
    </location>
</feature>
<organism evidence="3 4">
    <name type="scientific">Cupriavidus nantongensis</name>
    <dbReference type="NCBI Taxonomy" id="1796606"/>
    <lineage>
        <taxon>Bacteria</taxon>
        <taxon>Pseudomonadati</taxon>
        <taxon>Pseudomonadota</taxon>
        <taxon>Betaproteobacteria</taxon>
        <taxon>Burkholderiales</taxon>
        <taxon>Burkholderiaceae</taxon>
        <taxon>Cupriavidus</taxon>
    </lineage>
</organism>
<dbReference type="RefSeq" id="WP_025583039.1">
    <property type="nucleotide sequence ID" value="NZ_CP014845.1"/>
</dbReference>
<name>A0A142JR13_9BURK</name>
<dbReference type="Pfam" id="PF03401">
    <property type="entry name" value="TctC"/>
    <property type="match status" value="1"/>
</dbReference>
<comment type="similarity">
    <text evidence="1">Belongs to the UPF0065 (bug) family.</text>
</comment>
<dbReference type="Gene3D" id="3.40.190.150">
    <property type="entry name" value="Bordetella uptake gene, domain 1"/>
    <property type="match status" value="1"/>
</dbReference>
<evidence type="ECO:0000313" key="3">
    <source>
        <dbReference type="EMBL" id="AMR80525.1"/>
    </source>
</evidence>
<accession>A0A142JR13</accession>
<feature type="signal peptide" evidence="2">
    <location>
        <begin position="1"/>
        <end position="20"/>
    </location>
</feature>
<dbReference type="InterPro" id="IPR005064">
    <property type="entry name" value="BUG"/>
</dbReference>
<protein>
    <submittedName>
        <fullName evidence="3">ABC transporter substrate-binding protein</fullName>
    </submittedName>
</protein>
<dbReference type="PIRSF" id="PIRSF017082">
    <property type="entry name" value="YflP"/>
    <property type="match status" value="1"/>
</dbReference>
<proteinExistence type="inferred from homology"/>
<dbReference type="PANTHER" id="PTHR42928">
    <property type="entry name" value="TRICARBOXYLATE-BINDING PROTEIN"/>
    <property type="match status" value="1"/>
</dbReference>
<dbReference type="PANTHER" id="PTHR42928:SF5">
    <property type="entry name" value="BLR1237 PROTEIN"/>
    <property type="match status" value="1"/>
</dbReference>
<evidence type="ECO:0000256" key="2">
    <source>
        <dbReference type="SAM" id="SignalP"/>
    </source>
</evidence>
<sequence length="318" mass="33394">MIRSITLATLLSLSAGVSLAQQNSTPVRLLVGFSAGGAIDSVGRALAESLRVTLKQPVIVENKPGANQRLALAELKRSPPDGQTLVLANSAPFTIFPHAFKKLEFDAVKDFTPVGRVTTYELCVAAGPKAPPGGIKEVLVWAKAHPSEASYGTSGPGNISHFLGGMIGTANGMQLQHVPYKGGAPALVDLAGGQIPMIIDTIYEPMEMSKSGKVRILATTGESRSPFLPNVPTLREAGINVAADAYVALYAPAGLPADKVKRLNKALEEAMRSHELQARIKQFAMSPAFSTPSELARLQATTAASWEGPIKASGFSAD</sequence>
<dbReference type="KEGG" id="cnan:A2G96_22020"/>
<dbReference type="SUPFAM" id="SSF53850">
    <property type="entry name" value="Periplasmic binding protein-like II"/>
    <property type="match status" value="1"/>
</dbReference>
<gene>
    <name evidence="3" type="ORF">A2G96_22020</name>
</gene>
<dbReference type="EMBL" id="CP014845">
    <property type="protein sequence ID" value="AMR80525.1"/>
    <property type="molecule type" value="Genomic_DNA"/>
</dbReference>
<dbReference type="Gene3D" id="3.40.190.10">
    <property type="entry name" value="Periplasmic binding protein-like II"/>
    <property type="match status" value="1"/>
</dbReference>
<dbReference type="Proteomes" id="UP000075238">
    <property type="component" value="Chromosome 2"/>
</dbReference>
<reference evidence="3 4" key="1">
    <citation type="submission" date="2016-03" db="EMBL/GenBank/DDBJ databases">
        <title>Complete genome sequence of a novel chlorpyrifos degrading bacterium, Cupriavidus nantongensis sp. X1.</title>
        <authorList>
            <person name="Fang L."/>
        </authorList>
    </citation>
    <scope>NUCLEOTIDE SEQUENCE [LARGE SCALE GENOMIC DNA]</scope>
    <source>
        <strain evidence="3 4">X1</strain>
    </source>
</reference>
<dbReference type="AlphaFoldDB" id="A0A142JR13"/>
<dbReference type="InterPro" id="IPR042100">
    <property type="entry name" value="Bug_dom1"/>
</dbReference>
<evidence type="ECO:0000256" key="1">
    <source>
        <dbReference type="ARBA" id="ARBA00006987"/>
    </source>
</evidence>
<keyword evidence="2" id="KW-0732">Signal</keyword>
<evidence type="ECO:0000313" key="4">
    <source>
        <dbReference type="Proteomes" id="UP000075238"/>
    </source>
</evidence>